<keyword evidence="4 5" id="KW-0949">S-adenosyl-L-methionine</keyword>
<evidence type="ECO:0000256" key="5">
    <source>
        <dbReference type="HAMAP-Rule" id="MF_00787"/>
    </source>
</evidence>
<dbReference type="Pfam" id="PF01888">
    <property type="entry name" value="CbiD"/>
    <property type="match status" value="1"/>
</dbReference>
<dbReference type="Gene3D" id="3.30.2110.10">
    <property type="entry name" value="CbiD-like"/>
    <property type="match status" value="1"/>
</dbReference>
<evidence type="ECO:0000256" key="2">
    <source>
        <dbReference type="ARBA" id="ARBA00022603"/>
    </source>
</evidence>
<dbReference type="Proteomes" id="UP000199662">
    <property type="component" value="Unassembled WGS sequence"/>
</dbReference>
<evidence type="ECO:0000313" key="7">
    <source>
        <dbReference type="Proteomes" id="UP000199662"/>
    </source>
</evidence>
<dbReference type="EMBL" id="FNZK01000003">
    <property type="protein sequence ID" value="SEJ10943.1"/>
    <property type="molecule type" value="Genomic_DNA"/>
</dbReference>
<comment type="pathway">
    <text evidence="5">Cofactor biosynthesis; adenosylcobalamin biosynthesis; cob(II)yrinate a,c-diamide from sirohydrochlorin (anaerobic route): step 6/10.</text>
</comment>
<evidence type="ECO:0000256" key="3">
    <source>
        <dbReference type="ARBA" id="ARBA00022679"/>
    </source>
</evidence>
<dbReference type="HAMAP" id="MF_00787">
    <property type="entry name" value="CbiD"/>
    <property type="match status" value="1"/>
</dbReference>
<dbReference type="InterPro" id="IPR036074">
    <property type="entry name" value="CbiD_sf"/>
</dbReference>
<dbReference type="STRING" id="84035.SAMN05660742_103192"/>
<keyword evidence="2 5" id="KW-0489">Methyltransferase</keyword>
<dbReference type="GO" id="GO:0043780">
    <property type="term" value="F:cobalt-precorrin-5B C1-methyltransferase activity"/>
    <property type="evidence" value="ECO:0007669"/>
    <property type="project" value="RHEA"/>
</dbReference>
<dbReference type="GO" id="GO:0032259">
    <property type="term" value="P:methylation"/>
    <property type="evidence" value="ECO:0007669"/>
    <property type="project" value="UniProtKB-KW"/>
</dbReference>
<keyword evidence="7" id="KW-1185">Reference proteome</keyword>
<evidence type="ECO:0000256" key="1">
    <source>
        <dbReference type="ARBA" id="ARBA00022573"/>
    </source>
</evidence>
<dbReference type="NCBIfam" id="TIGR00312">
    <property type="entry name" value="cbiD"/>
    <property type="match status" value="1"/>
</dbReference>
<dbReference type="SUPFAM" id="SSF111342">
    <property type="entry name" value="CbiD-like"/>
    <property type="match status" value="1"/>
</dbReference>
<comment type="similarity">
    <text evidence="5">Belongs to the CbiD family.</text>
</comment>
<dbReference type="InterPro" id="IPR002748">
    <property type="entry name" value="CbiD"/>
</dbReference>
<name>A0A1H6W229_9FIRM</name>
<gene>
    <name evidence="5" type="primary">cbiD</name>
    <name evidence="6" type="ORF">SAMN05660742_103192</name>
</gene>
<dbReference type="UniPathway" id="UPA00148">
    <property type="reaction ID" value="UER00227"/>
</dbReference>
<proteinExistence type="inferred from homology"/>
<dbReference type="EC" id="2.1.1.195" evidence="5"/>
<protein>
    <recommendedName>
        <fullName evidence="5">Cobalt-precorrin-5B C(1)-methyltransferase</fullName>
        <ecNumber evidence="5">2.1.1.195</ecNumber>
    </recommendedName>
    <alternativeName>
        <fullName evidence="5">Cobalt-precorrin-6A synthase</fullName>
    </alternativeName>
</protein>
<evidence type="ECO:0000256" key="4">
    <source>
        <dbReference type="ARBA" id="ARBA00022691"/>
    </source>
</evidence>
<keyword evidence="1 5" id="KW-0169">Cobalamin biosynthesis</keyword>
<dbReference type="AlphaFoldDB" id="A0A1H6W229"/>
<organism evidence="6 7">
    <name type="scientific">Propionispira arboris</name>
    <dbReference type="NCBI Taxonomy" id="84035"/>
    <lineage>
        <taxon>Bacteria</taxon>
        <taxon>Bacillati</taxon>
        <taxon>Bacillota</taxon>
        <taxon>Negativicutes</taxon>
        <taxon>Selenomonadales</taxon>
        <taxon>Selenomonadaceae</taxon>
        <taxon>Propionispira</taxon>
    </lineage>
</organism>
<dbReference type="PANTHER" id="PTHR35863">
    <property type="entry name" value="COBALT-PRECORRIN-5B C(1)-METHYLTRANSFERASE"/>
    <property type="match status" value="1"/>
</dbReference>
<sequence>MVIILIKYSLLPSAFGQGVFILEKRMKNGFTTGACAAAGTKAALLALQGETVSNVTIMALSGETIQVPIASIEFTADGAKAKVIKDAGDDPDITHGASVFTQVQINRESSTIRFFAGLGIGTVTKPGLSIPMGEPSINLGPREMIQMVVREILGEQTGCDITISIPDGIELAKRTLNPVLGIEGGLSIIGTTGIVRPMSEDGFKNSLSPQISVAKALGYDSLVFVPGKIGEKIALEKCHLPSEALIQTSNFIGHMLEVAAQQKIKRVLLFGHLGKLIKVAAGIFYTHNRIADARLETLAAYAGALGLPAVGIAEVLASTTTEAAISIIENYNVKGLYDILAQRASLRAQRYLFNEVAVGTVLITLNGELLGMDAMAKEIGKDLGWTIK</sequence>
<evidence type="ECO:0000313" key="6">
    <source>
        <dbReference type="EMBL" id="SEJ10943.1"/>
    </source>
</evidence>
<reference evidence="6 7" key="1">
    <citation type="submission" date="2016-10" db="EMBL/GenBank/DDBJ databases">
        <authorList>
            <person name="de Groot N.N."/>
        </authorList>
    </citation>
    <scope>NUCLEOTIDE SEQUENCE [LARGE SCALE GENOMIC DNA]</scope>
    <source>
        <strain evidence="6 7">DSM 2179</strain>
    </source>
</reference>
<comment type="catalytic activity">
    <reaction evidence="5">
        <text>Co-precorrin-5B + S-adenosyl-L-methionine = Co-precorrin-6A + S-adenosyl-L-homocysteine</text>
        <dbReference type="Rhea" id="RHEA:26285"/>
        <dbReference type="ChEBI" id="CHEBI:57856"/>
        <dbReference type="ChEBI" id="CHEBI:59789"/>
        <dbReference type="ChEBI" id="CHEBI:60063"/>
        <dbReference type="ChEBI" id="CHEBI:60064"/>
        <dbReference type="EC" id="2.1.1.195"/>
    </reaction>
</comment>
<comment type="function">
    <text evidence="5">Catalyzes the methylation of C-1 in cobalt-precorrin-5B to form cobalt-precorrin-6A.</text>
</comment>
<keyword evidence="3 5" id="KW-0808">Transferase</keyword>
<dbReference type="PANTHER" id="PTHR35863:SF1">
    <property type="entry name" value="COBALT-PRECORRIN-5B C(1)-METHYLTRANSFERASE"/>
    <property type="match status" value="1"/>
</dbReference>
<dbReference type="GO" id="GO:0019251">
    <property type="term" value="P:anaerobic cobalamin biosynthetic process"/>
    <property type="evidence" value="ECO:0007669"/>
    <property type="project" value="UniProtKB-UniRule"/>
</dbReference>
<dbReference type="PIRSF" id="PIRSF026782">
    <property type="entry name" value="CbiD"/>
    <property type="match status" value="1"/>
</dbReference>
<accession>A0A1H6W229</accession>